<evidence type="ECO:0000256" key="5">
    <source>
        <dbReference type="ARBA" id="ARBA00023136"/>
    </source>
</evidence>
<sequence length="170" mass="18076">MAGTLLYLVTLLTALGFMLIGFDNGVMGGIINEAPFQTTFYHPSSSLLGTIVAIYDIGCCLGSIITAFVGEKLGRKRSIMIGAIVMLGGAGFQACVSSADAMIGARVVSGLGMVQVTRRSVMLLMSLAQAAVYLIRIQLLPPDPELPSSVDRCLRGRAVLTHYSHHYRPA</sequence>
<gene>
    <name evidence="8" type="ORF">L486_05726</name>
</gene>
<evidence type="ECO:0000313" key="9">
    <source>
        <dbReference type="Proteomes" id="UP000092583"/>
    </source>
</evidence>
<dbReference type="Proteomes" id="UP000092583">
    <property type="component" value="Unassembled WGS sequence"/>
</dbReference>
<protein>
    <recommendedName>
        <fullName evidence="7">Major facilitator superfamily (MFS) profile domain-containing protein</fullName>
    </recommendedName>
</protein>
<dbReference type="AlphaFoldDB" id="A0A1B9IN57"/>
<keyword evidence="3 6" id="KW-0812">Transmembrane</keyword>
<dbReference type="GO" id="GO:0016020">
    <property type="term" value="C:membrane"/>
    <property type="evidence" value="ECO:0007669"/>
    <property type="project" value="UniProtKB-SubCell"/>
</dbReference>
<reference evidence="9" key="2">
    <citation type="submission" date="2013-12" db="EMBL/GenBank/DDBJ databases">
        <title>Evolution of pathogenesis and genome organization in the Tremellales.</title>
        <authorList>
            <person name="Cuomo C."/>
            <person name="Litvintseva A."/>
            <person name="Heitman J."/>
            <person name="Chen Y."/>
            <person name="Sun S."/>
            <person name="Springer D."/>
            <person name="Dromer F."/>
            <person name="Young S."/>
            <person name="Zeng Q."/>
            <person name="Chapman S."/>
            <person name="Gujja S."/>
            <person name="Saif S."/>
            <person name="Birren B."/>
        </authorList>
    </citation>
    <scope>NUCLEOTIDE SEQUENCE [LARGE SCALE GENOMIC DNA]</scope>
    <source>
        <strain evidence="9">CBS 10435</strain>
    </source>
</reference>
<evidence type="ECO:0000256" key="2">
    <source>
        <dbReference type="ARBA" id="ARBA00010992"/>
    </source>
</evidence>
<dbReference type="PROSITE" id="PS50850">
    <property type="entry name" value="MFS"/>
    <property type="match status" value="1"/>
</dbReference>
<reference evidence="8 9" key="1">
    <citation type="submission" date="2013-07" db="EMBL/GenBank/DDBJ databases">
        <title>The Genome Sequence of Kwoniella mangroviensis CBS10435.</title>
        <authorList>
            <consortium name="The Broad Institute Genome Sequencing Platform"/>
            <person name="Cuomo C."/>
            <person name="Litvintseva A."/>
            <person name="Chen Y."/>
            <person name="Heitman J."/>
            <person name="Sun S."/>
            <person name="Springer D."/>
            <person name="Dromer F."/>
            <person name="Young S.K."/>
            <person name="Zeng Q."/>
            <person name="Gargeya S."/>
            <person name="Fitzgerald M."/>
            <person name="Abouelleil A."/>
            <person name="Alvarado L."/>
            <person name="Berlin A.M."/>
            <person name="Chapman S.B."/>
            <person name="Dewar J."/>
            <person name="Goldberg J."/>
            <person name="Griggs A."/>
            <person name="Gujja S."/>
            <person name="Hansen M."/>
            <person name="Howarth C."/>
            <person name="Imamovic A."/>
            <person name="Larimer J."/>
            <person name="McCowan C."/>
            <person name="Murphy C."/>
            <person name="Pearson M."/>
            <person name="Priest M."/>
            <person name="Roberts A."/>
            <person name="Saif S."/>
            <person name="Shea T."/>
            <person name="Sykes S."/>
            <person name="Wortman J."/>
            <person name="Nusbaum C."/>
            <person name="Birren B."/>
        </authorList>
    </citation>
    <scope>NUCLEOTIDE SEQUENCE [LARGE SCALE GENOMIC DNA]</scope>
    <source>
        <strain evidence="8 9">CBS 10435</strain>
    </source>
</reference>
<dbReference type="InterPro" id="IPR020846">
    <property type="entry name" value="MFS_dom"/>
</dbReference>
<comment type="similarity">
    <text evidence="2">Belongs to the major facilitator superfamily. Sugar transporter (TC 2.A.1.1) family.</text>
</comment>
<dbReference type="Gene3D" id="1.20.1250.20">
    <property type="entry name" value="MFS general substrate transporter like domains"/>
    <property type="match status" value="1"/>
</dbReference>
<dbReference type="PANTHER" id="PTHR48022:SF28">
    <property type="entry name" value="MAJOR FACILITATOR SUPERFAMILY (MFS) PROFILE DOMAIN-CONTAINING PROTEIN-RELATED"/>
    <property type="match status" value="1"/>
</dbReference>
<dbReference type="EMBL" id="KI669464">
    <property type="protein sequence ID" value="OCF56871.1"/>
    <property type="molecule type" value="Genomic_DNA"/>
</dbReference>
<proteinExistence type="inferred from homology"/>
<dbReference type="InterPro" id="IPR036259">
    <property type="entry name" value="MFS_trans_sf"/>
</dbReference>
<evidence type="ECO:0000256" key="4">
    <source>
        <dbReference type="ARBA" id="ARBA00022989"/>
    </source>
</evidence>
<name>A0A1B9IN57_9TREE</name>
<keyword evidence="5 6" id="KW-0472">Membrane</keyword>
<evidence type="ECO:0000256" key="1">
    <source>
        <dbReference type="ARBA" id="ARBA00004141"/>
    </source>
</evidence>
<dbReference type="Pfam" id="PF00083">
    <property type="entry name" value="Sugar_tr"/>
    <property type="match status" value="1"/>
</dbReference>
<feature type="domain" description="Major facilitator superfamily (MFS) profile" evidence="7">
    <location>
        <begin position="9"/>
        <end position="170"/>
    </location>
</feature>
<feature type="transmembrane region" description="Helical" evidence="6">
    <location>
        <begin position="47"/>
        <end position="69"/>
    </location>
</feature>
<evidence type="ECO:0000259" key="7">
    <source>
        <dbReference type="PROSITE" id="PS50850"/>
    </source>
</evidence>
<dbReference type="SUPFAM" id="SSF103473">
    <property type="entry name" value="MFS general substrate transporter"/>
    <property type="match status" value="1"/>
</dbReference>
<keyword evidence="9" id="KW-1185">Reference proteome</keyword>
<dbReference type="OrthoDB" id="2544694at2759"/>
<dbReference type="InterPro" id="IPR050360">
    <property type="entry name" value="MFS_Sugar_Transporters"/>
</dbReference>
<evidence type="ECO:0000256" key="6">
    <source>
        <dbReference type="SAM" id="Phobius"/>
    </source>
</evidence>
<evidence type="ECO:0000313" key="8">
    <source>
        <dbReference type="EMBL" id="OCF56871.1"/>
    </source>
</evidence>
<organism evidence="8 9">
    <name type="scientific">Kwoniella mangroviensis CBS 10435</name>
    <dbReference type="NCBI Taxonomy" id="1331196"/>
    <lineage>
        <taxon>Eukaryota</taxon>
        <taxon>Fungi</taxon>
        <taxon>Dikarya</taxon>
        <taxon>Basidiomycota</taxon>
        <taxon>Agaricomycotina</taxon>
        <taxon>Tremellomycetes</taxon>
        <taxon>Tremellales</taxon>
        <taxon>Cryptococcaceae</taxon>
        <taxon>Kwoniella</taxon>
    </lineage>
</organism>
<evidence type="ECO:0000256" key="3">
    <source>
        <dbReference type="ARBA" id="ARBA00022692"/>
    </source>
</evidence>
<dbReference type="InterPro" id="IPR005828">
    <property type="entry name" value="MFS_sugar_transport-like"/>
</dbReference>
<dbReference type="PANTHER" id="PTHR48022">
    <property type="entry name" value="PLASTIDIC GLUCOSE TRANSPORTER 4"/>
    <property type="match status" value="1"/>
</dbReference>
<dbReference type="STRING" id="1331196.A0A1B9IN57"/>
<feature type="transmembrane region" description="Helical" evidence="6">
    <location>
        <begin position="81"/>
        <end position="104"/>
    </location>
</feature>
<keyword evidence="4 6" id="KW-1133">Transmembrane helix</keyword>
<dbReference type="GO" id="GO:0005351">
    <property type="term" value="F:carbohydrate:proton symporter activity"/>
    <property type="evidence" value="ECO:0007669"/>
    <property type="project" value="TreeGrafter"/>
</dbReference>
<comment type="subcellular location">
    <subcellularLocation>
        <location evidence="1">Membrane</location>
        <topology evidence="1">Multi-pass membrane protein</topology>
    </subcellularLocation>
</comment>
<accession>A0A1B9IN57</accession>